<comment type="caution">
    <text evidence="4">The sequence shown here is derived from an EMBL/GenBank/DDBJ whole genome shotgun (WGS) entry which is preliminary data.</text>
</comment>
<evidence type="ECO:0000256" key="1">
    <source>
        <dbReference type="ARBA" id="ARBA00023172"/>
    </source>
</evidence>
<dbReference type="GO" id="GO:0015074">
    <property type="term" value="P:DNA integration"/>
    <property type="evidence" value="ECO:0007669"/>
    <property type="project" value="InterPro"/>
</dbReference>
<dbReference type="GO" id="GO:0003677">
    <property type="term" value="F:DNA binding"/>
    <property type="evidence" value="ECO:0007669"/>
    <property type="project" value="InterPro"/>
</dbReference>
<organism evidence="4">
    <name type="scientific">mine drainage metagenome</name>
    <dbReference type="NCBI Taxonomy" id="410659"/>
    <lineage>
        <taxon>unclassified sequences</taxon>
        <taxon>metagenomes</taxon>
        <taxon>ecological metagenomes</taxon>
    </lineage>
</organism>
<feature type="non-terminal residue" evidence="4">
    <location>
        <position position="1"/>
    </location>
</feature>
<dbReference type="InterPro" id="IPR002104">
    <property type="entry name" value="Integrase_catalytic"/>
</dbReference>
<dbReference type="InterPro" id="IPR013762">
    <property type="entry name" value="Integrase-like_cat_sf"/>
</dbReference>
<dbReference type="Gene3D" id="1.10.443.10">
    <property type="entry name" value="Intergrase catalytic core"/>
    <property type="match status" value="1"/>
</dbReference>
<name>T1A3J1_9ZZZZ</name>
<reference evidence="4" key="2">
    <citation type="journal article" date="2014" name="ISME J.">
        <title>Microbial stratification in low pH oxic and suboxic macroscopic growths along an acid mine drainage.</title>
        <authorList>
            <person name="Mendez-Garcia C."/>
            <person name="Mesa V."/>
            <person name="Sprenger R.R."/>
            <person name="Richter M."/>
            <person name="Diez M.S."/>
            <person name="Solano J."/>
            <person name="Bargiela R."/>
            <person name="Golyshina O.V."/>
            <person name="Manteca A."/>
            <person name="Ramos J.L."/>
            <person name="Gallego J.R."/>
            <person name="Llorente I."/>
            <person name="Martins Dos Santos V.A."/>
            <person name="Jensen O.N."/>
            <person name="Pelaez A.I."/>
            <person name="Sanchez J."/>
            <person name="Ferrer M."/>
        </authorList>
    </citation>
    <scope>NUCLEOTIDE SEQUENCE</scope>
</reference>
<dbReference type="AlphaFoldDB" id="T1A3J1"/>
<dbReference type="PROSITE" id="PS51898">
    <property type="entry name" value="TYR_RECOMBINASE"/>
    <property type="match status" value="1"/>
</dbReference>
<evidence type="ECO:0000259" key="3">
    <source>
        <dbReference type="PROSITE" id="PS51898"/>
    </source>
</evidence>
<sequence length="85" mass="8852">SACRRAGLQRRGPHAFRHAAAARWLRAGIPLAVVSAALGHSRPSTTLDLYRTALAADLARGLSADPLWEVGGPPGPEAEMGEEAA</sequence>
<evidence type="ECO:0000256" key="2">
    <source>
        <dbReference type="SAM" id="MobiDB-lite"/>
    </source>
</evidence>
<evidence type="ECO:0000313" key="4">
    <source>
        <dbReference type="EMBL" id="EQD51453.1"/>
    </source>
</evidence>
<dbReference type="SUPFAM" id="SSF56349">
    <property type="entry name" value="DNA breaking-rejoining enzymes"/>
    <property type="match status" value="1"/>
</dbReference>
<dbReference type="InterPro" id="IPR011010">
    <property type="entry name" value="DNA_brk_join_enz"/>
</dbReference>
<reference evidence="4" key="1">
    <citation type="submission" date="2013-08" db="EMBL/GenBank/DDBJ databases">
        <authorList>
            <person name="Mendez C."/>
            <person name="Richter M."/>
            <person name="Ferrer M."/>
            <person name="Sanchez J."/>
        </authorList>
    </citation>
    <scope>NUCLEOTIDE SEQUENCE</scope>
</reference>
<dbReference type="Pfam" id="PF00589">
    <property type="entry name" value="Phage_integrase"/>
    <property type="match status" value="1"/>
</dbReference>
<feature type="region of interest" description="Disordered" evidence="2">
    <location>
        <begin position="65"/>
        <end position="85"/>
    </location>
</feature>
<feature type="domain" description="Tyr recombinase" evidence="3">
    <location>
        <begin position="1"/>
        <end position="63"/>
    </location>
</feature>
<dbReference type="GO" id="GO:0006310">
    <property type="term" value="P:DNA recombination"/>
    <property type="evidence" value="ECO:0007669"/>
    <property type="project" value="UniProtKB-KW"/>
</dbReference>
<proteinExistence type="predicted"/>
<accession>T1A3J1</accession>
<keyword evidence="1" id="KW-0233">DNA recombination</keyword>
<gene>
    <name evidence="4" type="ORF">B2A_06884</name>
</gene>
<protein>
    <submittedName>
        <fullName evidence="4">Integrase, catalytic core, phage domain protein</fullName>
    </submittedName>
</protein>
<dbReference type="EMBL" id="AUZZ01004912">
    <property type="protein sequence ID" value="EQD51453.1"/>
    <property type="molecule type" value="Genomic_DNA"/>
</dbReference>